<organism evidence="1 2">
    <name type="scientific">Nepenthes gracilis</name>
    <name type="common">Slender pitcher plant</name>
    <dbReference type="NCBI Taxonomy" id="150966"/>
    <lineage>
        <taxon>Eukaryota</taxon>
        <taxon>Viridiplantae</taxon>
        <taxon>Streptophyta</taxon>
        <taxon>Embryophyta</taxon>
        <taxon>Tracheophyta</taxon>
        <taxon>Spermatophyta</taxon>
        <taxon>Magnoliopsida</taxon>
        <taxon>eudicotyledons</taxon>
        <taxon>Gunneridae</taxon>
        <taxon>Pentapetalae</taxon>
        <taxon>Caryophyllales</taxon>
        <taxon>Nepenthaceae</taxon>
        <taxon>Nepenthes</taxon>
    </lineage>
</organism>
<sequence length="99" mass="10557">MSTSFSALKSFPFSFYISTIEHFTKKTGRDEKKKWKADRHTDITVDQGYGEHNKWVTERLGEETLSIGDGCGGAASDGARVDIGVAGGSVDIAGVTAVG</sequence>
<accession>A0AAD3S063</accession>
<name>A0AAD3S063_NEPGR</name>
<dbReference type="Proteomes" id="UP001279734">
    <property type="component" value="Unassembled WGS sequence"/>
</dbReference>
<reference evidence="1" key="1">
    <citation type="submission" date="2023-05" db="EMBL/GenBank/DDBJ databases">
        <title>Nepenthes gracilis genome sequencing.</title>
        <authorList>
            <person name="Fukushima K."/>
        </authorList>
    </citation>
    <scope>NUCLEOTIDE SEQUENCE</scope>
    <source>
        <strain evidence="1">SING2019-196</strain>
    </source>
</reference>
<comment type="caution">
    <text evidence="1">The sequence shown here is derived from an EMBL/GenBank/DDBJ whole genome shotgun (WGS) entry which is preliminary data.</text>
</comment>
<dbReference type="EMBL" id="BSYO01000003">
    <property type="protein sequence ID" value="GMH01879.1"/>
    <property type="molecule type" value="Genomic_DNA"/>
</dbReference>
<evidence type="ECO:0000313" key="1">
    <source>
        <dbReference type="EMBL" id="GMH01879.1"/>
    </source>
</evidence>
<keyword evidence="2" id="KW-1185">Reference proteome</keyword>
<dbReference type="AlphaFoldDB" id="A0AAD3S063"/>
<evidence type="ECO:0000313" key="2">
    <source>
        <dbReference type="Proteomes" id="UP001279734"/>
    </source>
</evidence>
<proteinExistence type="predicted"/>
<gene>
    <name evidence="1" type="ORF">Nepgr_003718</name>
</gene>
<protein>
    <submittedName>
        <fullName evidence="1">Uncharacterized protein</fullName>
    </submittedName>
</protein>